<keyword evidence="2" id="KW-1185">Reference proteome</keyword>
<dbReference type="EMBL" id="CP109495">
    <property type="protein sequence ID" value="WUX54567.1"/>
    <property type="molecule type" value="Genomic_DNA"/>
</dbReference>
<accession>A0ABZ2A786</accession>
<name>A0ABZ2A786_STRNV</name>
<sequence>MDRAEIIEEQSRAAEALIELVRTGRPPVSWAVSEKPDLYGMLPYGLGDIERYALMVRWADVLGTELRSSANAVDMWEGASSDPEHSGGHPVTRTWESLEVEAVKNGVRVRLSESVALGTSARAHGSPPREPATDLPRIAQLKAAEALAEVLKTPLPTAGWGVYIRGEEPSLFGTIRVRRAKASRADLTEWADFLGTEVNYRHEKRGFGRDRWGEVTGQVLGVQVEVKTGVRAPSALTGFWRARTGAAPS</sequence>
<proteinExistence type="predicted"/>
<dbReference type="RefSeq" id="WP_329078212.1">
    <property type="nucleotide sequence ID" value="NZ_CP109495.1"/>
</dbReference>
<evidence type="ECO:0000313" key="2">
    <source>
        <dbReference type="Proteomes" id="UP001432209"/>
    </source>
</evidence>
<dbReference type="Proteomes" id="UP001432209">
    <property type="component" value="Chromosome"/>
</dbReference>
<reference evidence="1" key="1">
    <citation type="submission" date="2022-10" db="EMBL/GenBank/DDBJ databases">
        <title>The complete genomes of actinobacterial strains from the NBC collection.</title>
        <authorList>
            <person name="Joergensen T.S."/>
            <person name="Alvarez Arevalo M."/>
            <person name="Sterndorff E.B."/>
            <person name="Faurdal D."/>
            <person name="Vuksanovic O."/>
            <person name="Mourched A.-S."/>
            <person name="Charusanti P."/>
            <person name="Shaw S."/>
            <person name="Blin K."/>
            <person name="Weber T."/>
        </authorList>
    </citation>
    <scope>NUCLEOTIDE SEQUENCE</scope>
    <source>
        <strain evidence="1">NBC_01432</strain>
    </source>
</reference>
<organism evidence="1 2">
    <name type="scientific">Streptomyces niveus</name>
    <name type="common">Streptomyces spheroides</name>
    <dbReference type="NCBI Taxonomy" id="193462"/>
    <lineage>
        <taxon>Bacteria</taxon>
        <taxon>Bacillati</taxon>
        <taxon>Actinomycetota</taxon>
        <taxon>Actinomycetes</taxon>
        <taxon>Kitasatosporales</taxon>
        <taxon>Streptomycetaceae</taxon>
        <taxon>Streptomyces</taxon>
    </lineage>
</organism>
<gene>
    <name evidence="1" type="ORF">OG442_25105</name>
</gene>
<evidence type="ECO:0000313" key="1">
    <source>
        <dbReference type="EMBL" id="WUX54567.1"/>
    </source>
</evidence>
<protein>
    <submittedName>
        <fullName evidence="1">Uncharacterized protein</fullName>
    </submittedName>
</protein>